<evidence type="ECO:0000313" key="3">
    <source>
        <dbReference type="EMBL" id="KAJ7698023.1"/>
    </source>
</evidence>
<gene>
    <name evidence="3" type="ORF">B0H17DRAFT_1129968</name>
</gene>
<evidence type="ECO:0000256" key="2">
    <source>
        <dbReference type="SAM" id="Coils"/>
    </source>
</evidence>
<dbReference type="InterPro" id="IPR036875">
    <property type="entry name" value="Znf_CCHC_sf"/>
</dbReference>
<proteinExistence type="predicted"/>
<reference evidence="3" key="1">
    <citation type="submission" date="2023-03" db="EMBL/GenBank/DDBJ databases">
        <title>Massive genome expansion in bonnet fungi (Mycena s.s.) driven by repeated elements and novel gene families across ecological guilds.</title>
        <authorList>
            <consortium name="Lawrence Berkeley National Laboratory"/>
            <person name="Harder C.B."/>
            <person name="Miyauchi S."/>
            <person name="Viragh M."/>
            <person name="Kuo A."/>
            <person name="Thoen E."/>
            <person name="Andreopoulos B."/>
            <person name="Lu D."/>
            <person name="Skrede I."/>
            <person name="Drula E."/>
            <person name="Henrissat B."/>
            <person name="Morin E."/>
            <person name="Kohler A."/>
            <person name="Barry K."/>
            <person name="LaButti K."/>
            <person name="Morin E."/>
            <person name="Salamov A."/>
            <person name="Lipzen A."/>
            <person name="Mereny Z."/>
            <person name="Hegedus B."/>
            <person name="Baldrian P."/>
            <person name="Stursova M."/>
            <person name="Weitz H."/>
            <person name="Taylor A."/>
            <person name="Grigoriev I.V."/>
            <person name="Nagy L.G."/>
            <person name="Martin F."/>
            <person name="Kauserud H."/>
        </authorList>
    </citation>
    <scope>NUCLEOTIDE SEQUENCE</scope>
    <source>
        <strain evidence="3">CBHHK067</strain>
    </source>
</reference>
<sequence>MAAYGAGHSYAEFRNEIRGLYPEIVTHERGSLGALNELCRESCGIGINEEGRLQRFGLEFCAMVSKCKTLAVITNRDACQTYLNVLDPVFSRQLRQAIIDRKLLRVLARQAGVLPVAQELEPHVQRDDPILLQELVEIAEALPSMDVGPDATLNLTDGCQEVCQLESMQSRVDECKSGLHAELQDALGEIDRLRIEVHALQRHTKKLEGDEVKDWRGYPVTPSTRPTSCPGPLAQYANVLPAPDEGLLQHHNWANGLHTQRRECHYCNLHGHFADACPTRAQHLANGWILGQDSQRDIKLFDGRKIPRGRGSPAWKVTKPCRHADLDMKHSNVSVERDSEDRLDTILSEVRAVRKEMEEMIGLKDEQDLLLLNYWRSEWARCSDRARARRLEEEQFKSDTEDVTEVEDKNNVLDTCSSSEQAQVFELRVPVLRQRGSSGETQDNYAWADARRNAQTGWFCTPRPWEKDVPTFNTHNIDDLVVFLQQVDTIIELRHVGNEQERKVLLTKSLQLYPEIAVHNSGALESLDRLCVEFHRIRQNEEGRLRRFGIRFCSLVKQLQRPPALVTNRDACTRYLRPMDSAFTRRVCRAVEEREIARVLLQQLGIDLQTGDGSTGRREDAIALQGLVQITEAIARTDVSYLQSDAMNRAQGEIPARNQLSMNGI</sequence>
<keyword evidence="1" id="KW-0507">mRNA processing</keyword>
<protein>
    <recommendedName>
        <fullName evidence="5">CCHC-type domain-containing protein</fullName>
    </recommendedName>
</protein>
<evidence type="ECO:0000256" key="1">
    <source>
        <dbReference type="ARBA" id="ARBA00022664"/>
    </source>
</evidence>
<feature type="coiled-coil region" evidence="2">
    <location>
        <begin position="176"/>
        <end position="210"/>
    </location>
</feature>
<dbReference type="EMBL" id="JARKIE010000027">
    <property type="protein sequence ID" value="KAJ7698023.1"/>
    <property type="molecule type" value="Genomic_DNA"/>
</dbReference>
<keyword evidence="4" id="KW-1185">Reference proteome</keyword>
<dbReference type="GO" id="GO:0008270">
    <property type="term" value="F:zinc ion binding"/>
    <property type="evidence" value="ECO:0007669"/>
    <property type="project" value="InterPro"/>
</dbReference>
<dbReference type="SUPFAM" id="SSF57756">
    <property type="entry name" value="Retrovirus zinc finger-like domains"/>
    <property type="match status" value="1"/>
</dbReference>
<comment type="caution">
    <text evidence="3">The sequence shown here is derived from an EMBL/GenBank/DDBJ whole genome shotgun (WGS) entry which is preliminary data.</text>
</comment>
<dbReference type="GO" id="GO:0006397">
    <property type="term" value="P:mRNA processing"/>
    <property type="evidence" value="ECO:0007669"/>
    <property type="project" value="UniProtKB-KW"/>
</dbReference>
<dbReference type="Proteomes" id="UP001221757">
    <property type="component" value="Unassembled WGS sequence"/>
</dbReference>
<evidence type="ECO:0008006" key="5">
    <source>
        <dbReference type="Google" id="ProtNLM"/>
    </source>
</evidence>
<accession>A0AAD7DSB4</accession>
<dbReference type="AlphaFoldDB" id="A0AAD7DSB4"/>
<evidence type="ECO:0000313" key="4">
    <source>
        <dbReference type="Proteomes" id="UP001221757"/>
    </source>
</evidence>
<dbReference type="GO" id="GO:0003676">
    <property type="term" value="F:nucleic acid binding"/>
    <property type="evidence" value="ECO:0007669"/>
    <property type="project" value="InterPro"/>
</dbReference>
<keyword evidence="2" id="KW-0175">Coiled coil</keyword>
<organism evidence="3 4">
    <name type="scientific">Mycena rosella</name>
    <name type="common">Pink bonnet</name>
    <name type="synonym">Agaricus rosellus</name>
    <dbReference type="NCBI Taxonomy" id="1033263"/>
    <lineage>
        <taxon>Eukaryota</taxon>
        <taxon>Fungi</taxon>
        <taxon>Dikarya</taxon>
        <taxon>Basidiomycota</taxon>
        <taxon>Agaricomycotina</taxon>
        <taxon>Agaricomycetes</taxon>
        <taxon>Agaricomycetidae</taxon>
        <taxon>Agaricales</taxon>
        <taxon>Marasmiineae</taxon>
        <taxon>Mycenaceae</taxon>
        <taxon>Mycena</taxon>
    </lineage>
</organism>
<name>A0AAD7DSB4_MYCRO</name>